<dbReference type="SMART" id="SM00354">
    <property type="entry name" value="HTH_LACI"/>
    <property type="match status" value="1"/>
</dbReference>
<evidence type="ECO:0000256" key="3">
    <source>
        <dbReference type="ARBA" id="ARBA00023163"/>
    </source>
</evidence>
<evidence type="ECO:0000313" key="6">
    <source>
        <dbReference type="EMBL" id="GGE15630.1"/>
    </source>
</evidence>
<comment type="caution">
    <text evidence="6">The sequence shown here is derived from an EMBL/GenBank/DDBJ whole genome shotgun (WGS) entry which is preliminary data.</text>
</comment>
<proteinExistence type="predicted"/>
<feature type="domain" description="HTH cro/C1-type" evidence="5">
    <location>
        <begin position="3"/>
        <end position="46"/>
    </location>
</feature>
<keyword evidence="3" id="KW-0804">Transcription</keyword>
<accession>A0A8J2VF32</accession>
<dbReference type="InterPro" id="IPR010982">
    <property type="entry name" value="Lambda_DNA-bd_dom_sf"/>
</dbReference>
<name>A0A8J2VF32_9BACL</name>
<gene>
    <name evidence="6" type="ORF">GCM10011571_16570</name>
</gene>
<reference evidence="6" key="1">
    <citation type="journal article" date="2014" name="Int. J. Syst. Evol. Microbiol.">
        <title>Complete genome sequence of Corynebacterium casei LMG S-19264T (=DSM 44701T), isolated from a smear-ripened cheese.</title>
        <authorList>
            <consortium name="US DOE Joint Genome Institute (JGI-PGF)"/>
            <person name="Walter F."/>
            <person name="Albersmeier A."/>
            <person name="Kalinowski J."/>
            <person name="Ruckert C."/>
        </authorList>
    </citation>
    <scope>NUCLEOTIDE SEQUENCE</scope>
    <source>
        <strain evidence="6">CGMCC 1.15179</strain>
    </source>
</reference>
<dbReference type="SUPFAM" id="SSF47413">
    <property type="entry name" value="lambda repressor-like DNA-binding domains"/>
    <property type="match status" value="1"/>
</dbReference>
<dbReference type="Pfam" id="PF13377">
    <property type="entry name" value="Peripla_BP_3"/>
    <property type="match status" value="1"/>
</dbReference>
<dbReference type="CDD" id="cd01392">
    <property type="entry name" value="HTH_LacI"/>
    <property type="match status" value="1"/>
</dbReference>
<keyword evidence="1" id="KW-0805">Transcription regulation</keyword>
<dbReference type="PANTHER" id="PTHR30146:SF109">
    <property type="entry name" value="HTH-TYPE TRANSCRIPTIONAL REGULATOR GALS"/>
    <property type="match status" value="1"/>
</dbReference>
<sequence length="342" mass="37701">MSSIKEIAKKAGVSVSTVSRALNNYTDVNQNTRKKIIQIAQELNYFPSAVARSLVTKRSYTIGLFFGDQVNSGFDHPFFLEVLSAVRKVAGDAGYDLLIFTNLHKKKATYTTLCRERGVDGLFLILTGDGKRKNEQLIELQESGIPCVAIDLPLDGERCSYVESNNFLGAKKAVSYLIKLGHRKIALIGGDEVGKVSFDRLNGYRAALIEAGLEYDPQLVRYGCYSADQAKEATEALVSENRDVTAILAVSDVMAIGAIQRLTELGWSVPDDISVVGFDDIREASTNKPSLTTVRQCKYEMGSEAIRLLMKTIEDVSYRPSPVVIPCELIVRDSTAPPRFQK</sequence>
<evidence type="ECO:0000256" key="1">
    <source>
        <dbReference type="ARBA" id="ARBA00023015"/>
    </source>
</evidence>
<dbReference type="InterPro" id="IPR046335">
    <property type="entry name" value="LacI/GalR-like_sensor"/>
</dbReference>
<evidence type="ECO:0000259" key="5">
    <source>
        <dbReference type="PROSITE" id="PS50943"/>
    </source>
</evidence>
<dbReference type="GO" id="GO:0000976">
    <property type="term" value="F:transcription cis-regulatory region binding"/>
    <property type="evidence" value="ECO:0007669"/>
    <property type="project" value="TreeGrafter"/>
</dbReference>
<evidence type="ECO:0000259" key="4">
    <source>
        <dbReference type="PROSITE" id="PS50932"/>
    </source>
</evidence>
<dbReference type="Gene3D" id="1.10.260.40">
    <property type="entry name" value="lambda repressor-like DNA-binding domains"/>
    <property type="match status" value="1"/>
</dbReference>
<organism evidence="6 7">
    <name type="scientific">Marinithermofilum abyssi</name>
    <dbReference type="NCBI Taxonomy" id="1571185"/>
    <lineage>
        <taxon>Bacteria</taxon>
        <taxon>Bacillati</taxon>
        <taxon>Bacillota</taxon>
        <taxon>Bacilli</taxon>
        <taxon>Bacillales</taxon>
        <taxon>Thermoactinomycetaceae</taxon>
        <taxon>Marinithermofilum</taxon>
    </lineage>
</organism>
<dbReference type="Gene3D" id="3.40.50.2300">
    <property type="match status" value="2"/>
</dbReference>
<feature type="domain" description="HTH lacI-type" evidence="4">
    <location>
        <begin position="2"/>
        <end position="56"/>
    </location>
</feature>
<dbReference type="EMBL" id="BMHQ01000005">
    <property type="protein sequence ID" value="GGE15630.1"/>
    <property type="molecule type" value="Genomic_DNA"/>
</dbReference>
<dbReference type="PROSITE" id="PS00356">
    <property type="entry name" value="HTH_LACI_1"/>
    <property type="match status" value="1"/>
</dbReference>
<dbReference type="PROSITE" id="PS50943">
    <property type="entry name" value="HTH_CROC1"/>
    <property type="match status" value="1"/>
</dbReference>
<dbReference type="GO" id="GO:0003700">
    <property type="term" value="F:DNA-binding transcription factor activity"/>
    <property type="evidence" value="ECO:0007669"/>
    <property type="project" value="TreeGrafter"/>
</dbReference>
<dbReference type="InterPro" id="IPR001387">
    <property type="entry name" value="Cro/C1-type_HTH"/>
</dbReference>
<keyword evidence="2" id="KW-0238">DNA-binding</keyword>
<evidence type="ECO:0000256" key="2">
    <source>
        <dbReference type="ARBA" id="ARBA00023125"/>
    </source>
</evidence>
<dbReference type="CDD" id="cd06267">
    <property type="entry name" value="PBP1_LacI_sugar_binding-like"/>
    <property type="match status" value="1"/>
</dbReference>
<dbReference type="Proteomes" id="UP000625210">
    <property type="component" value="Unassembled WGS sequence"/>
</dbReference>
<reference evidence="6" key="2">
    <citation type="submission" date="2020-09" db="EMBL/GenBank/DDBJ databases">
        <authorList>
            <person name="Sun Q."/>
            <person name="Zhou Y."/>
        </authorList>
    </citation>
    <scope>NUCLEOTIDE SEQUENCE</scope>
    <source>
        <strain evidence="6">CGMCC 1.15179</strain>
    </source>
</reference>
<dbReference type="RefSeq" id="WP_188647424.1">
    <property type="nucleotide sequence ID" value="NZ_BMHQ01000005.1"/>
</dbReference>
<dbReference type="InterPro" id="IPR000843">
    <property type="entry name" value="HTH_LacI"/>
</dbReference>
<keyword evidence="7" id="KW-1185">Reference proteome</keyword>
<dbReference type="PROSITE" id="PS50932">
    <property type="entry name" value="HTH_LACI_2"/>
    <property type="match status" value="1"/>
</dbReference>
<dbReference type="PRINTS" id="PR00036">
    <property type="entry name" value="HTHLACI"/>
</dbReference>
<evidence type="ECO:0000313" key="7">
    <source>
        <dbReference type="Proteomes" id="UP000625210"/>
    </source>
</evidence>
<dbReference type="PANTHER" id="PTHR30146">
    <property type="entry name" value="LACI-RELATED TRANSCRIPTIONAL REPRESSOR"/>
    <property type="match status" value="1"/>
</dbReference>
<dbReference type="AlphaFoldDB" id="A0A8J2VF32"/>
<dbReference type="SUPFAM" id="SSF53822">
    <property type="entry name" value="Periplasmic binding protein-like I"/>
    <property type="match status" value="1"/>
</dbReference>
<dbReference type="InterPro" id="IPR028082">
    <property type="entry name" value="Peripla_BP_I"/>
</dbReference>
<dbReference type="Pfam" id="PF00356">
    <property type="entry name" value="LacI"/>
    <property type="match status" value="1"/>
</dbReference>
<protein>
    <submittedName>
        <fullName evidence="6">LacI family transcriptional regulator</fullName>
    </submittedName>
</protein>